<evidence type="ECO:0000313" key="2">
    <source>
        <dbReference type="Proteomes" id="UP001177935"/>
    </source>
</evidence>
<dbReference type="Proteomes" id="UP001177935">
    <property type="component" value="Unassembled WGS sequence"/>
</dbReference>
<proteinExistence type="predicted"/>
<reference evidence="1" key="1">
    <citation type="submission" date="2023-07" db="EMBL/GenBank/DDBJ databases">
        <title>Genome content predicts the carbon catabolic preferences of heterotrophic bacteria.</title>
        <authorList>
            <person name="Gralka M."/>
        </authorList>
    </citation>
    <scope>NUCLEOTIDE SEQUENCE</scope>
    <source>
        <strain evidence="1">6E02</strain>
    </source>
</reference>
<sequence length="250" mass="28309">MSNKNLSRHVAGEASLKSNHILAQRCGCPLTGHHLISHSLFDNLTSERKEQMRTKKYSCNCLENIVILPSSDKSIAKRVACKYQIPWHSSGHTGKKTTENVVVGEDSELYSGESFELAPDNDAGNTTKRIAMFKSDVSSVKLTKPKGYHRYVFKQFSRTLDKLHCEMSEVTYREHIHKLSQEICDSLSEFKVVLHNSGYDFAKNGKGCLETDCNNREHQSSDWPEIESIKNKLLDKISGGYHYLKVAKNL</sequence>
<organism evidence="1 2">
    <name type="scientific">Vibrio splendidus</name>
    <dbReference type="NCBI Taxonomy" id="29497"/>
    <lineage>
        <taxon>Bacteria</taxon>
        <taxon>Pseudomonadati</taxon>
        <taxon>Pseudomonadota</taxon>
        <taxon>Gammaproteobacteria</taxon>
        <taxon>Vibrionales</taxon>
        <taxon>Vibrionaceae</taxon>
        <taxon>Vibrio</taxon>
    </lineage>
</organism>
<name>A0AB35N0Z4_VIBSP</name>
<dbReference type="RefSeq" id="WP_102535207.1">
    <property type="nucleotide sequence ID" value="NZ_CAWNTE010000123.1"/>
</dbReference>
<comment type="caution">
    <text evidence="1">The sequence shown here is derived from an EMBL/GenBank/DDBJ whole genome shotgun (WGS) entry which is preliminary data.</text>
</comment>
<accession>A0AB35N0Z4</accession>
<dbReference type="AlphaFoldDB" id="A0AB35N0Z4"/>
<evidence type="ECO:0000313" key="1">
    <source>
        <dbReference type="EMBL" id="MDP2502244.1"/>
    </source>
</evidence>
<dbReference type="EMBL" id="JAUYVL010000009">
    <property type="protein sequence ID" value="MDP2502244.1"/>
    <property type="molecule type" value="Genomic_DNA"/>
</dbReference>
<protein>
    <submittedName>
        <fullName evidence="1">AHH domain-containing protein</fullName>
    </submittedName>
</protein>
<gene>
    <name evidence="1" type="ORF">Q8W42_16150</name>
</gene>